<reference evidence="2 3" key="1">
    <citation type="journal article" date="2007" name="Nature">
        <title>Evolution of genes and genomes on the Drosophila phylogeny.</title>
        <authorList>
            <consortium name="Drosophila 12 Genomes Consortium"/>
            <person name="Clark A.G."/>
            <person name="Eisen M.B."/>
            <person name="Smith D.R."/>
            <person name="Bergman C.M."/>
            <person name="Oliver B."/>
            <person name="Markow T.A."/>
            <person name="Kaufman T.C."/>
            <person name="Kellis M."/>
            <person name="Gelbart W."/>
            <person name="Iyer V.N."/>
            <person name="Pollard D.A."/>
            <person name="Sackton T.B."/>
            <person name="Larracuente A.M."/>
            <person name="Singh N.D."/>
            <person name="Abad J.P."/>
            <person name="Abt D.N."/>
            <person name="Adryan B."/>
            <person name="Aguade M."/>
            <person name="Akashi H."/>
            <person name="Anderson W.W."/>
            <person name="Aquadro C.F."/>
            <person name="Ardell D.H."/>
            <person name="Arguello R."/>
            <person name="Artieri C.G."/>
            <person name="Barbash D.A."/>
            <person name="Barker D."/>
            <person name="Barsanti P."/>
            <person name="Batterham P."/>
            <person name="Batzoglou S."/>
            <person name="Begun D."/>
            <person name="Bhutkar A."/>
            <person name="Blanco E."/>
            <person name="Bosak S.A."/>
            <person name="Bradley R.K."/>
            <person name="Brand A.D."/>
            <person name="Brent M.R."/>
            <person name="Brooks A.N."/>
            <person name="Brown R.H."/>
            <person name="Butlin R.K."/>
            <person name="Caggese C."/>
            <person name="Calvi B.R."/>
            <person name="Bernardo de Carvalho A."/>
            <person name="Caspi A."/>
            <person name="Castrezana S."/>
            <person name="Celniker S.E."/>
            <person name="Chang J.L."/>
            <person name="Chapple C."/>
            <person name="Chatterji S."/>
            <person name="Chinwalla A."/>
            <person name="Civetta A."/>
            <person name="Clifton S.W."/>
            <person name="Comeron J.M."/>
            <person name="Costello J.C."/>
            <person name="Coyne J.A."/>
            <person name="Daub J."/>
            <person name="David R.G."/>
            <person name="Delcher A.L."/>
            <person name="Delehaunty K."/>
            <person name="Do C.B."/>
            <person name="Ebling H."/>
            <person name="Edwards K."/>
            <person name="Eickbush T."/>
            <person name="Evans J.D."/>
            <person name="Filipski A."/>
            <person name="Findeiss S."/>
            <person name="Freyhult E."/>
            <person name="Fulton L."/>
            <person name="Fulton R."/>
            <person name="Garcia A.C."/>
            <person name="Gardiner A."/>
            <person name="Garfield D.A."/>
            <person name="Garvin B.E."/>
            <person name="Gibson G."/>
            <person name="Gilbert D."/>
            <person name="Gnerre S."/>
            <person name="Godfrey J."/>
            <person name="Good R."/>
            <person name="Gotea V."/>
            <person name="Gravely B."/>
            <person name="Greenberg A.J."/>
            <person name="Griffiths-Jones S."/>
            <person name="Gross S."/>
            <person name="Guigo R."/>
            <person name="Gustafson E.A."/>
            <person name="Haerty W."/>
            <person name="Hahn M.W."/>
            <person name="Halligan D.L."/>
            <person name="Halpern A.L."/>
            <person name="Halter G.M."/>
            <person name="Han M.V."/>
            <person name="Heger A."/>
            <person name="Hillier L."/>
            <person name="Hinrichs A.S."/>
            <person name="Holmes I."/>
            <person name="Hoskins R.A."/>
            <person name="Hubisz M.J."/>
            <person name="Hultmark D."/>
            <person name="Huntley M.A."/>
            <person name="Jaffe D.B."/>
            <person name="Jagadeeshan S."/>
            <person name="Jeck W.R."/>
            <person name="Johnson J."/>
            <person name="Jones C.D."/>
            <person name="Jordan W.C."/>
            <person name="Karpen G.H."/>
            <person name="Kataoka E."/>
            <person name="Keightley P.D."/>
            <person name="Kheradpour P."/>
            <person name="Kirkness E.F."/>
            <person name="Koerich L.B."/>
            <person name="Kristiansen K."/>
            <person name="Kudrna D."/>
            <person name="Kulathinal R.J."/>
            <person name="Kumar S."/>
            <person name="Kwok R."/>
            <person name="Lander E."/>
            <person name="Langley C.H."/>
            <person name="Lapoint R."/>
            <person name="Lazzaro B.P."/>
            <person name="Lee S.J."/>
            <person name="Levesque L."/>
            <person name="Li R."/>
            <person name="Lin C.F."/>
            <person name="Lin M.F."/>
            <person name="Lindblad-Toh K."/>
            <person name="Llopart A."/>
            <person name="Long M."/>
            <person name="Low L."/>
            <person name="Lozovsky E."/>
            <person name="Lu J."/>
            <person name="Luo M."/>
            <person name="Machado C.A."/>
            <person name="Makalowski W."/>
            <person name="Marzo M."/>
            <person name="Matsuda M."/>
            <person name="Matzkin L."/>
            <person name="McAllister B."/>
            <person name="McBride C.S."/>
            <person name="McKernan B."/>
            <person name="McKernan K."/>
            <person name="Mendez-Lago M."/>
            <person name="Minx P."/>
            <person name="Mollenhauer M.U."/>
            <person name="Montooth K."/>
            <person name="Mount S.M."/>
            <person name="Mu X."/>
            <person name="Myers E."/>
            <person name="Negre B."/>
            <person name="Newfeld S."/>
            <person name="Nielsen R."/>
            <person name="Noor M.A."/>
            <person name="O'Grady P."/>
            <person name="Pachter L."/>
            <person name="Papaceit M."/>
            <person name="Parisi M.J."/>
            <person name="Parisi M."/>
            <person name="Parts L."/>
            <person name="Pedersen J.S."/>
            <person name="Pesole G."/>
            <person name="Phillippy A.M."/>
            <person name="Ponting C.P."/>
            <person name="Pop M."/>
            <person name="Porcelli D."/>
            <person name="Powell J.R."/>
            <person name="Prohaska S."/>
            <person name="Pruitt K."/>
            <person name="Puig M."/>
            <person name="Quesneville H."/>
            <person name="Ram K.R."/>
            <person name="Rand D."/>
            <person name="Rasmussen M.D."/>
            <person name="Reed L.K."/>
            <person name="Reenan R."/>
            <person name="Reily A."/>
            <person name="Remington K.A."/>
            <person name="Rieger T.T."/>
            <person name="Ritchie M.G."/>
            <person name="Robin C."/>
            <person name="Rogers Y.H."/>
            <person name="Rohde C."/>
            <person name="Rozas J."/>
            <person name="Rubenfield M.J."/>
            <person name="Ruiz A."/>
            <person name="Russo S."/>
            <person name="Salzberg S.L."/>
            <person name="Sanchez-Gracia A."/>
            <person name="Saranga D.J."/>
            <person name="Sato H."/>
            <person name="Schaeffer S.W."/>
            <person name="Schatz M.C."/>
            <person name="Schlenke T."/>
            <person name="Schwartz R."/>
            <person name="Segarra C."/>
            <person name="Singh R.S."/>
            <person name="Sirot L."/>
            <person name="Sirota M."/>
            <person name="Sisneros N.B."/>
            <person name="Smith C.D."/>
            <person name="Smith T.F."/>
            <person name="Spieth J."/>
            <person name="Stage D.E."/>
            <person name="Stark A."/>
            <person name="Stephan W."/>
            <person name="Strausberg R.L."/>
            <person name="Strempel S."/>
            <person name="Sturgill D."/>
            <person name="Sutton G."/>
            <person name="Sutton G.G."/>
            <person name="Tao W."/>
            <person name="Teichmann S."/>
            <person name="Tobari Y.N."/>
            <person name="Tomimura Y."/>
            <person name="Tsolas J.M."/>
            <person name="Valente V.L."/>
            <person name="Venter E."/>
            <person name="Venter J.C."/>
            <person name="Vicario S."/>
            <person name="Vieira F.G."/>
            <person name="Vilella A.J."/>
            <person name="Villasante A."/>
            <person name="Walenz B."/>
            <person name="Wang J."/>
            <person name="Wasserman M."/>
            <person name="Watts T."/>
            <person name="Wilson D."/>
            <person name="Wilson R.K."/>
            <person name="Wing R.A."/>
            <person name="Wolfner M.F."/>
            <person name="Wong A."/>
            <person name="Wong G.K."/>
            <person name="Wu C.I."/>
            <person name="Wu G."/>
            <person name="Yamamoto D."/>
            <person name="Yang H.P."/>
            <person name="Yang S.P."/>
            <person name="Yorke J.A."/>
            <person name="Yoshida K."/>
            <person name="Zdobnov E."/>
            <person name="Zhang P."/>
            <person name="Zhang Y."/>
            <person name="Zimin A.V."/>
            <person name="Baldwin J."/>
            <person name="Abdouelleil A."/>
            <person name="Abdulkadir J."/>
            <person name="Abebe A."/>
            <person name="Abera B."/>
            <person name="Abreu J."/>
            <person name="Acer S.C."/>
            <person name="Aftuck L."/>
            <person name="Alexander A."/>
            <person name="An P."/>
            <person name="Anderson E."/>
            <person name="Anderson S."/>
            <person name="Arachi H."/>
            <person name="Azer M."/>
            <person name="Bachantsang P."/>
            <person name="Barry A."/>
            <person name="Bayul T."/>
            <person name="Berlin A."/>
            <person name="Bessette D."/>
            <person name="Bloom T."/>
            <person name="Blye J."/>
            <person name="Boguslavskiy L."/>
            <person name="Bonnet C."/>
            <person name="Boukhgalter B."/>
            <person name="Bourzgui I."/>
            <person name="Brown A."/>
            <person name="Cahill P."/>
            <person name="Channer S."/>
            <person name="Cheshatsang Y."/>
            <person name="Chuda L."/>
            <person name="Citroen M."/>
            <person name="Collymore A."/>
            <person name="Cooke P."/>
            <person name="Costello M."/>
            <person name="D'Aco K."/>
            <person name="Daza R."/>
            <person name="De Haan G."/>
            <person name="DeGray S."/>
            <person name="DeMaso C."/>
            <person name="Dhargay N."/>
            <person name="Dooley K."/>
            <person name="Dooley E."/>
            <person name="Doricent M."/>
            <person name="Dorje P."/>
            <person name="Dorjee K."/>
            <person name="Dupes A."/>
            <person name="Elong R."/>
            <person name="Falk J."/>
            <person name="Farina A."/>
            <person name="Faro S."/>
            <person name="Ferguson D."/>
            <person name="Fisher S."/>
            <person name="Foley C.D."/>
            <person name="Franke A."/>
            <person name="Friedrich D."/>
            <person name="Gadbois L."/>
            <person name="Gearin G."/>
            <person name="Gearin C.R."/>
            <person name="Giannoukos G."/>
            <person name="Goode T."/>
            <person name="Graham J."/>
            <person name="Grandbois E."/>
            <person name="Grewal S."/>
            <person name="Gyaltsen K."/>
            <person name="Hafez N."/>
            <person name="Hagos B."/>
            <person name="Hall J."/>
            <person name="Henson C."/>
            <person name="Hollinger A."/>
            <person name="Honan T."/>
            <person name="Huard M.D."/>
            <person name="Hughes L."/>
            <person name="Hurhula B."/>
            <person name="Husby M.E."/>
            <person name="Kamat A."/>
            <person name="Kanga B."/>
            <person name="Kashin S."/>
            <person name="Khazanovich D."/>
            <person name="Kisner P."/>
            <person name="Lance K."/>
            <person name="Lara M."/>
            <person name="Lee W."/>
            <person name="Lennon N."/>
            <person name="Letendre F."/>
            <person name="LeVine R."/>
            <person name="Lipovsky A."/>
            <person name="Liu X."/>
            <person name="Liu J."/>
            <person name="Liu S."/>
            <person name="Lokyitsang T."/>
            <person name="Lokyitsang Y."/>
            <person name="Lubonja R."/>
            <person name="Lui A."/>
            <person name="MacDonald P."/>
            <person name="Magnisalis V."/>
            <person name="Maru K."/>
            <person name="Matthews C."/>
            <person name="McCusker W."/>
            <person name="McDonough S."/>
            <person name="Mehta T."/>
            <person name="Meldrim J."/>
            <person name="Meneus L."/>
            <person name="Mihai O."/>
            <person name="Mihalev A."/>
            <person name="Mihova T."/>
            <person name="Mittelman R."/>
            <person name="Mlenga V."/>
            <person name="Montmayeur A."/>
            <person name="Mulrain L."/>
            <person name="Navidi A."/>
            <person name="Naylor J."/>
            <person name="Negash T."/>
            <person name="Nguyen T."/>
            <person name="Nguyen N."/>
            <person name="Nicol R."/>
            <person name="Norbu C."/>
            <person name="Norbu N."/>
            <person name="Novod N."/>
            <person name="O'Neill B."/>
            <person name="Osman S."/>
            <person name="Markiewicz E."/>
            <person name="Oyono O.L."/>
            <person name="Patti C."/>
            <person name="Phunkhang P."/>
            <person name="Pierre F."/>
            <person name="Priest M."/>
            <person name="Raghuraman S."/>
            <person name="Rege F."/>
            <person name="Reyes R."/>
            <person name="Rise C."/>
            <person name="Rogov P."/>
            <person name="Ross K."/>
            <person name="Ryan E."/>
            <person name="Settipalli S."/>
            <person name="Shea T."/>
            <person name="Sherpa N."/>
            <person name="Shi L."/>
            <person name="Shih D."/>
            <person name="Sparrow T."/>
            <person name="Spaulding J."/>
            <person name="Stalker J."/>
            <person name="Stange-Thomann N."/>
            <person name="Stavropoulos S."/>
            <person name="Stone C."/>
            <person name="Strader C."/>
            <person name="Tesfaye S."/>
            <person name="Thomson T."/>
            <person name="Thoulutsang Y."/>
            <person name="Thoulutsang D."/>
            <person name="Topham K."/>
            <person name="Topping I."/>
            <person name="Tsamla T."/>
            <person name="Vassiliev H."/>
            <person name="Vo A."/>
            <person name="Wangchuk T."/>
            <person name="Wangdi T."/>
            <person name="Weiand M."/>
            <person name="Wilkinson J."/>
            <person name="Wilson A."/>
            <person name="Yadav S."/>
            <person name="Young G."/>
            <person name="Yu Q."/>
            <person name="Zembek L."/>
            <person name="Zhong D."/>
            <person name="Zimmer A."/>
            <person name="Zwirko Z."/>
            <person name="Jaffe D.B."/>
            <person name="Alvarez P."/>
            <person name="Brockman W."/>
            <person name="Butler J."/>
            <person name="Chin C."/>
            <person name="Gnerre S."/>
            <person name="Grabherr M."/>
            <person name="Kleber M."/>
            <person name="Mauceli E."/>
            <person name="MacCallum I."/>
        </authorList>
    </citation>
    <scope>NUCLEOTIDE SEQUENCE [LARGE SCALE GENOMIC DNA]</scope>
    <source>
        <strain evidence="3">Tucson 15287-2541.00</strain>
    </source>
</reference>
<feature type="compositionally biased region" description="Basic and acidic residues" evidence="1">
    <location>
        <begin position="20"/>
        <end position="33"/>
    </location>
</feature>
<sequence>MSTDEDSEGSSLKPTTSTPKSERAVVRELEGKTGVRNASHPLSHQRSFEARYSSIIQKQIWETTINKDAMERQLNAYFPFTRSASLTKDASDGFRQLLKPAQGSSEGVSRSLATTPTKQCNPNGV</sequence>
<feature type="region of interest" description="Disordered" evidence="1">
    <location>
        <begin position="95"/>
        <end position="125"/>
    </location>
</feature>
<feature type="region of interest" description="Disordered" evidence="1">
    <location>
        <begin position="1"/>
        <end position="47"/>
    </location>
</feature>
<keyword evidence="3" id="KW-1185">Reference proteome</keyword>
<dbReference type="KEGG" id="dgr:6568510"/>
<feature type="compositionally biased region" description="Low complexity" evidence="1">
    <location>
        <begin position="10"/>
        <end position="19"/>
    </location>
</feature>
<proteinExistence type="predicted"/>
<dbReference type="AlphaFoldDB" id="B4JUI7"/>
<dbReference type="EMBL" id="CH916374">
    <property type="protein sequence ID" value="EDV91157.1"/>
    <property type="molecule type" value="Genomic_DNA"/>
</dbReference>
<protein>
    <submittedName>
        <fullName evidence="2">GH15720</fullName>
    </submittedName>
</protein>
<name>B4JUI7_DROGR</name>
<gene>
    <name evidence="2" type="primary">Dgri\GH15720</name>
    <name evidence="2" type="ORF">Dgri_GH15720</name>
</gene>
<evidence type="ECO:0000313" key="2">
    <source>
        <dbReference type="EMBL" id="EDV91157.1"/>
    </source>
</evidence>
<evidence type="ECO:0000256" key="1">
    <source>
        <dbReference type="SAM" id="MobiDB-lite"/>
    </source>
</evidence>
<dbReference type="PhylomeDB" id="B4JUI7"/>
<dbReference type="OrthoDB" id="8031563at2759"/>
<accession>B4JUI7</accession>
<organism evidence="3">
    <name type="scientific">Drosophila grimshawi</name>
    <name type="common">Hawaiian fruit fly</name>
    <name type="synonym">Idiomyia grimshawi</name>
    <dbReference type="NCBI Taxonomy" id="7222"/>
    <lineage>
        <taxon>Eukaryota</taxon>
        <taxon>Metazoa</taxon>
        <taxon>Ecdysozoa</taxon>
        <taxon>Arthropoda</taxon>
        <taxon>Hexapoda</taxon>
        <taxon>Insecta</taxon>
        <taxon>Pterygota</taxon>
        <taxon>Neoptera</taxon>
        <taxon>Endopterygota</taxon>
        <taxon>Diptera</taxon>
        <taxon>Brachycera</taxon>
        <taxon>Muscomorpha</taxon>
        <taxon>Ephydroidea</taxon>
        <taxon>Drosophilidae</taxon>
        <taxon>Drosophila</taxon>
        <taxon>Hawaiian Drosophila</taxon>
    </lineage>
</organism>
<dbReference type="InParanoid" id="B4JUI7"/>
<dbReference type="Proteomes" id="UP000001070">
    <property type="component" value="Unassembled WGS sequence"/>
</dbReference>
<dbReference type="eggNOG" id="ENOG502T95A">
    <property type="taxonomic scope" value="Eukaryota"/>
</dbReference>
<evidence type="ECO:0000313" key="3">
    <source>
        <dbReference type="Proteomes" id="UP000001070"/>
    </source>
</evidence>
<feature type="compositionally biased region" description="Polar residues" evidence="1">
    <location>
        <begin position="102"/>
        <end position="125"/>
    </location>
</feature>
<dbReference type="HOGENOM" id="CLU_150240_0_0_1"/>